<dbReference type="Pfam" id="PF24681">
    <property type="entry name" value="Kelch_KLHDC2_KLHL20_DRC7"/>
    <property type="match status" value="2"/>
</dbReference>
<evidence type="ECO:0000256" key="3">
    <source>
        <dbReference type="ARBA" id="ARBA00007833"/>
    </source>
</evidence>
<evidence type="ECO:0000256" key="7">
    <source>
        <dbReference type="ARBA" id="ARBA00022630"/>
    </source>
</evidence>
<keyword evidence="12" id="KW-0287">Flowering</keyword>
<keyword evidence="9" id="KW-0677">Repeat</keyword>
<dbReference type="CDD" id="cd22154">
    <property type="entry name" value="F-box_AtADO-like"/>
    <property type="match status" value="1"/>
</dbReference>
<dbReference type="GO" id="GO:0019005">
    <property type="term" value="C:SCF ubiquitin ligase complex"/>
    <property type="evidence" value="ECO:0007669"/>
    <property type="project" value="TreeGrafter"/>
</dbReference>
<dbReference type="EMBL" id="KU701098">
    <property type="protein sequence ID" value="AML78757.1"/>
    <property type="molecule type" value="mRNA"/>
</dbReference>
<dbReference type="Gene3D" id="2.120.10.80">
    <property type="entry name" value="Kelch-type beta propeller"/>
    <property type="match status" value="2"/>
</dbReference>
<evidence type="ECO:0000256" key="1">
    <source>
        <dbReference type="ARBA" id="ARBA00004123"/>
    </source>
</evidence>
<evidence type="ECO:0000256" key="12">
    <source>
        <dbReference type="ARBA" id="ARBA00023089"/>
    </source>
</evidence>
<evidence type="ECO:0000256" key="2">
    <source>
        <dbReference type="ARBA" id="ARBA00004906"/>
    </source>
</evidence>
<dbReference type="PANTHER" id="PTHR46175:SF2">
    <property type="entry name" value="ADAGIO PROTEIN 3"/>
    <property type="match status" value="1"/>
</dbReference>
<keyword evidence="8" id="KW-0288">FMN</keyword>
<dbReference type="GO" id="GO:0005634">
    <property type="term" value="C:nucleus"/>
    <property type="evidence" value="ECO:0007669"/>
    <property type="project" value="UniProtKB-SubCell"/>
</dbReference>
<comment type="similarity">
    <text evidence="3">Belongs to the ADAGIO family.</text>
</comment>
<dbReference type="InterPro" id="IPR001810">
    <property type="entry name" value="F-box_dom"/>
</dbReference>
<dbReference type="SUPFAM" id="SSF81383">
    <property type="entry name" value="F-box domain"/>
    <property type="match status" value="1"/>
</dbReference>
<dbReference type="Gene3D" id="3.30.450.20">
    <property type="entry name" value="PAS domain"/>
    <property type="match status" value="1"/>
</dbReference>
<reference evidence="18" key="1">
    <citation type="journal article" date="2016" name="Proc. Natl. Acad. Sci. U.S.A.">
        <title>Functional and topological diversity of LOV domain photoreceptors.</title>
        <authorList>
            <person name="Glantz S.T."/>
            <person name="Carpenter E.J."/>
            <person name="Melkonian M."/>
            <person name="Gardner K.H."/>
            <person name="Boyden E.S."/>
            <person name="Wong G.K."/>
            <person name="Chow B.Y."/>
        </authorList>
    </citation>
    <scope>NUCLEOTIDE SEQUENCE</scope>
    <source>
        <strain evidence="18">TOKV_2013747</strain>
    </source>
</reference>
<keyword evidence="6" id="KW-0716">Sensory transduction</keyword>
<feature type="region of interest" description="Disordered" evidence="16">
    <location>
        <begin position="1"/>
        <end position="40"/>
    </location>
</feature>
<dbReference type="GO" id="GO:0016567">
    <property type="term" value="P:protein ubiquitination"/>
    <property type="evidence" value="ECO:0007669"/>
    <property type="project" value="UniProtKB-UniPathway"/>
</dbReference>
<dbReference type="GO" id="GO:0009908">
    <property type="term" value="P:flower development"/>
    <property type="evidence" value="ECO:0007669"/>
    <property type="project" value="UniProtKB-KW"/>
</dbReference>
<dbReference type="SUPFAM" id="SSF117281">
    <property type="entry name" value="Kelch motif"/>
    <property type="match status" value="1"/>
</dbReference>
<keyword evidence="11" id="KW-0157">Chromophore</keyword>
<dbReference type="FunFam" id="2.120.10.80:FF:000026">
    <property type="entry name" value="Putative LOV domain-containing protein"/>
    <property type="match status" value="1"/>
</dbReference>
<dbReference type="Gene3D" id="1.20.1280.50">
    <property type="match status" value="1"/>
</dbReference>
<evidence type="ECO:0000256" key="6">
    <source>
        <dbReference type="ARBA" id="ARBA00022606"/>
    </source>
</evidence>
<evidence type="ECO:0000256" key="4">
    <source>
        <dbReference type="ARBA" id="ARBA00022441"/>
    </source>
</evidence>
<evidence type="ECO:0000256" key="13">
    <source>
        <dbReference type="ARBA" id="ARBA00023108"/>
    </source>
</evidence>
<evidence type="ECO:0000256" key="15">
    <source>
        <dbReference type="ARBA" id="ARBA00023242"/>
    </source>
</evidence>
<dbReference type="CDD" id="cd00130">
    <property type="entry name" value="PAS"/>
    <property type="match status" value="1"/>
</dbReference>
<dbReference type="GO" id="GO:0009881">
    <property type="term" value="F:photoreceptor activity"/>
    <property type="evidence" value="ECO:0007669"/>
    <property type="project" value="UniProtKB-KW"/>
</dbReference>
<dbReference type="GO" id="GO:0007623">
    <property type="term" value="P:circadian rhythm"/>
    <property type="evidence" value="ECO:0007669"/>
    <property type="project" value="TreeGrafter"/>
</dbReference>
<dbReference type="InterPro" id="IPR001610">
    <property type="entry name" value="PAC"/>
</dbReference>
<evidence type="ECO:0000256" key="8">
    <source>
        <dbReference type="ARBA" id="ARBA00022643"/>
    </source>
</evidence>
<dbReference type="PROSITE" id="PS50112">
    <property type="entry name" value="PAS"/>
    <property type="match status" value="1"/>
</dbReference>
<dbReference type="SUPFAM" id="SSF55785">
    <property type="entry name" value="PYP-like sensor domain (PAS domain)"/>
    <property type="match status" value="1"/>
</dbReference>
<proteinExistence type="evidence at transcript level"/>
<keyword evidence="4" id="KW-0880">Kelch repeat</keyword>
<keyword evidence="14" id="KW-0675">Receptor</keyword>
<feature type="compositionally biased region" description="Acidic residues" evidence="16">
    <location>
        <begin position="1"/>
        <end position="10"/>
    </location>
</feature>
<sequence length="620" mass="68869">MSMDNNEEESSYSSGKSLRPFRIKQEEQRTEDEAEKNYSPNFHYPMTPSAFVVSDALEPDHPIIYVNTVFEIFTGYRPDEVLGRNCRFLQSRDPRAQRRHPSVDPVVVSEIRRCLEIGIEFQGELLNFRKDGTPLVNRLKLVPIHDDDGTITHVLGIQVFSETNIDLNRVSYPVFKEACNQQFDQSDICFPMDGQLKFSHHADTCGILQLSDEVLAHNILSRLTHRDVASIGSVCRRIRQLTKNEHVRKMVCQNAWGREVTGTLELMTKKLGWGRLARELTTLEAVCWKNLKVGGVVEPSRCNFSACAAGNRLVLFGGEGVNMQPMDDTFVLDLDAAKPEWRRVSVKSSPPGRWGHTLSCLNDSWLVVFGGCGEQGLLNDVFLLDLDAQQPTWKEVSGGAPPLPRSWHSSCTIDGSKLIVSGGCTDAGVLLSDTYLLDLLIDKPMWREIPTPWAPPSRLGHSLSVYGRTKLLMFGGLAKSGHLRLRSGETYSIDLADETPQWKQLEFGSFTGVGSQNAVVPPPRLDHVAVSMPCGRIVIFGGSVAGLHSPSQLFLLDPSEEKATWKILNVPGQPPKLAWGHSTCVVGGTRVLVLGGHTGEEWILNELHELCLASRQESDP</sequence>
<dbReference type="Pfam" id="PF13426">
    <property type="entry name" value="PAS_9"/>
    <property type="match status" value="1"/>
</dbReference>
<dbReference type="InterPro" id="IPR036047">
    <property type="entry name" value="F-box-like_dom_sf"/>
</dbReference>
<dbReference type="InterPro" id="IPR035965">
    <property type="entry name" value="PAS-like_dom_sf"/>
</dbReference>
<evidence type="ECO:0000313" key="18">
    <source>
        <dbReference type="EMBL" id="AML78757.1"/>
    </source>
</evidence>
<dbReference type="GO" id="GO:0005829">
    <property type="term" value="C:cytosol"/>
    <property type="evidence" value="ECO:0007669"/>
    <property type="project" value="TreeGrafter"/>
</dbReference>
<dbReference type="InterPro" id="IPR015915">
    <property type="entry name" value="Kelch-typ_b-propeller"/>
</dbReference>
<evidence type="ECO:0000256" key="14">
    <source>
        <dbReference type="ARBA" id="ARBA00023170"/>
    </source>
</evidence>
<evidence type="ECO:0000256" key="5">
    <source>
        <dbReference type="ARBA" id="ARBA00022543"/>
    </source>
</evidence>
<dbReference type="UniPathway" id="UPA00143"/>
<name>A0A126X200_9MAGN</name>
<dbReference type="PANTHER" id="PTHR46175">
    <property type="entry name" value="BACTERIOOPSIN TRANSCRIPTIONAL ACTIVATOR"/>
    <property type="match status" value="1"/>
</dbReference>
<dbReference type="InterPro" id="IPR000014">
    <property type="entry name" value="PAS"/>
</dbReference>
<dbReference type="SMART" id="SM00086">
    <property type="entry name" value="PAC"/>
    <property type="match status" value="1"/>
</dbReference>
<dbReference type="InterPro" id="IPR011043">
    <property type="entry name" value="Gal_Oxase/kelch_b-propeller"/>
</dbReference>
<organism evidence="18">
    <name type="scientific">Aphanopetalum resinosum</name>
    <dbReference type="NCBI Taxonomy" id="131160"/>
    <lineage>
        <taxon>Eukaryota</taxon>
        <taxon>Viridiplantae</taxon>
        <taxon>Streptophyta</taxon>
        <taxon>Embryophyta</taxon>
        <taxon>Tracheophyta</taxon>
        <taxon>Spermatophyta</taxon>
        <taxon>Magnoliopsida</taxon>
        <taxon>eudicotyledons</taxon>
        <taxon>Gunneridae</taxon>
        <taxon>Pentapetalae</taxon>
        <taxon>Saxifragales</taxon>
        <taxon>Aphanopetalaceae</taxon>
        <taxon>Aphanopetalum</taxon>
    </lineage>
</organism>
<evidence type="ECO:0000256" key="16">
    <source>
        <dbReference type="SAM" id="MobiDB-lite"/>
    </source>
</evidence>
<feature type="domain" description="PAS" evidence="17">
    <location>
        <begin position="63"/>
        <end position="118"/>
    </location>
</feature>
<keyword evidence="10" id="KW-0833">Ubl conjugation pathway</keyword>
<dbReference type="FunFam" id="3.30.450.20:FF:000041">
    <property type="entry name" value="Adagio protein 1"/>
    <property type="match status" value="1"/>
</dbReference>
<evidence type="ECO:0000259" key="17">
    <source>
        <dbReference type="PROSITE" id="PS50112"/>
    </source>
</evidence>
<keyword evidence="7" id="KW-0285">Flavoprotein</keyword>
<keyword evidence="13" id="KW-0090">Biological rhythms</keyword>
<dbReference type="NCBIfam" id="TIGR00229">
    <property type="entry name" value="sensory_box"/>
    <property type="match status" value="1"/>
</dbReference>
<dbReference type="SUPFAM" id="SSF50965">
    <property type="entry name" value="Galactose oxidase, central domain"/>
    <property type="match status" value="1"/>
</dbReference>
<keyword evidence="15" id="KW-0539">Nucleus</keyword>
<comment type="pathway">
    <text evidence="2">Protein modification; protein ubiquitination.</text>
</comment>
<dbReference type="Pfam" id="PF00646">
    <property type="entry name" value="F-box"/>
    <property type="match status" value="1"/>
</dbReference>
<evidence type="ECO:0000256" key="9">
    <source>
        <dbReference type="ARBA" id="ARBA00022737"/>
    </source>
</evidence>
<evidence type="ECO:0000256" key="11">
    <source>
        <dbReference type="ARBA" id="ARBA00022991"/>
    </source>
</evidence>
<keyword evidence="5" id="KW-0600">Photoreceptor protein</keyword>
<dbReference type="GO" id="GO:0009637">
    <property type="term" value="P:response to blue light"/>
    <property type="evidence" value="ECO:0007669"/>
    <property type="project" value="TreeGrafter"/>
</dbReference>
<protein>
    <submittedName>
        <fullName evidence="18">Putative LOV domain-containing protein</fullName>
    </submittedName>
</protein>
<dbReference type="AlphaFoldDB" id="A0A126X200"/>
<dbReference type="FunFam" id="2.120.10.80:FF:000005">
    <property type="entry name" value="Putative LOV domain-containing protein"/>
    <property type="match status" value="1"/>
</dbReference>
<evidence type="ECO:0000256" key="10">
    <source>
        <dbReference type="ARBA" id="ARBA00022786"/>
    </source>
</evidence>
<accession>A0A126X200</accession>
<comment type="subcellular location">
    <subcellularLocation>
        <location evidence="1">Nucleus</location>
    </subcellularLocation>
</comment>